<dbReference type="AlphaFoldDB" id="A0A0Q3HVK4"/>
<keyword evidence="1" id="KW-1133">Transmembrane helix</keyword>
<proteinExistence type="predicted"/>
<comment type="caution">
    <text evidence="2">The sequence shown here is derived from an EMBL/GenBank/DDBJ whole genome shotgun (WGS) entry which is preliminary data.</text>
</comment>
<gene>
    <name evidence="2" type="ORF">AR438_05200</name>
</gene>
<protein>
    <submittedName>
        <fullName evidence="2">Uncharacterized protein</fullName>
    </submittedName>
</protein>
<evidence type="ECO:0000313" key="3">
    <source>
        <dbReference type="Proteomes" id="UP000051682"/>
    </source>
</evidence>
<evidence type="ECO:0000313" key="2">
    <source>
        <dbReference type="EMBL" id="KQK26645.1"/>
    </source>
</evidence>
<reference evidence="2 3" key="1">
    <citation type="submission" date="2015-10" db="EMBL/GenBank/DDBJ databases">
        <title>Chryseobacterium aquaticum genome.</title>
        <authorList>
            <person name="Newman J.D."/>
            <person name="Ferguson M.B."/>
            <person name="Miller J.R."/>
        </authorList>
    </citation>
    <scope>NUCLEOTIDE SEQUENCE [LARGE SCALE GENOMIC DNA]</scope>
    <source>
        <strain evidence="2 3">KCTC 12483</strain>
    </source>
</reference>
<accession>A0A0Q3HVK4</accession>
<keyword evidence="1" id="KW-0812">Transmembrane</keyword>
<name>A0A0Q3HVK4_9FLAO</name>
<feature type="transmembrane region" description="Helical" evidence="1">
    <location>
        <begin position="12"/>
        <end position="35"/>
    </location>
</feature>
<evidence type="ECO:0000256" key="1">
    <source>
        <dbReference type="SAM" id="Phobius"/>
    </source>
</evidence>
<dbReference type="EMBL" id="LLYZ01000003">
    <property type="protein sequence ID" value="KQK26645.1"/>
    <property type="molecule type" value="Genomic_DNA"/>
</dbReference>
<keyword evidence="1" id="KW-0472">Membrane</keyword>
<sequence length="211" mass="23864">MKNKSLMTKKKNTGIFAISIAKIPVLILCFVSALFSSQIYISEDAYIHTEEKEYSTNSVADRENLETAKSSIYVTSSVKIINLSDTSLKIVVLNKTDYKKKKRKPNRSKKQFVTKDETLKKKYEIIKKLPKVNFAYHGSQDSDKSFNTSKSHQSSVAPTHILKLNYIHLDINDNVSSFAYKALKVFYSNYSNILSGGLKGSFSVRPPPFIS</sequence>
<organism evidence="2 3">
    <name type="scientific">Chryseobacterium aquaticum</name>
    <dbReference type="NCBI Taxonomy" id="452084"/>
    <lineage>
        <taxon>Bacteria</taxon>
        <taxon>Pseudomonadati</taxon>
        <taxon>Bacteroidota</taxon>
        <taxon>Flavobacteriia</taxon>
        <taxon>Flavobacteriales</taxon>
        <taxon>Weeksellaceae</taxon>
        <taxon>Chryseobacterium group</taxon>
        <taxon>Chryseobacterium</taxon>
    </lineage>
</organism>
<keyword evidence="3" id="KW-1185">Reference proteome</keyword>
<dbReference type="Proteomes" id="UP000051682">
    <property type="component" value="Unassembled WGS sequence"/>
</dbReference>
<dbReference type="RefSeq" id="WP_056012761.1">
    <property type="nucleotide sequence ID" value="NZ_LLYZ01000003.1"/>
</dbReference>